<dbReference type="PANTHER" id="PTHR35347">
    <property type="entry name" value="COILED-COIL DOMAIN-CONTAINING PROTEIN 175"/>
    <property type="match status" value="1"/>
</dbReference>
<keyword evidence="1" id="KW-0175">Coiled coil</keyword>
<evidence type="ECO:0000313" key="2">
    <source>
        <dbReference type="EMBL" id="CEK71344.1"/>
    </source>
</evidence>
<dbReference type="AlphaFoldDB" id="A0A0B6ZRR0"/>
<dbReference type="PANTHER" id="PTHR35347:SF1">
    <property type="entry name" value="COILED-COIL DOMAIN-CONTAINING PROTEIN 175"/>
    <property type="match status" value="1"/>
</dbReference>
<accession>A0A0B6ZRR0</accession>
<dbReference type="InterPro" id="IPR038834">
    <property type="entry name" value="CCDC175"/>
</dbReference>
<gene>
    <name evidence="2" type="primary">ORF77968</name>
</gene>
<feature type="coiled-coil region" evidence="1">
    <location>
        <begin position="177"/>
        <end position="211"/>
    </location>
</feature>
<protein>
    <submittedName>
        <fullName evidence="2">Uncharacterized protein</fullName>
    </submittedName>
</protein>
<feature type="coiled-coil region" evidence="1">
    <location>
        <begin position="339"/>
        <end position="373"/>
    </location>
</feature>
<dbReference type="EMBL" id="HACG01024479">
    <property type="protein sequence ID" value="CEK71344.1"/>
    <property type="molecule type" value="Transcribed_RNA"/>
</dbReference>
<reference evidence="2" key="1">
    <citation type="submission" date="2014-12" db="EMBL/GenBank/DDBJ databases">
        <title>Insight into the proteome of Arion vulgaris.</title>
        <authorList>
            <person name="Aradska J."/>
            <person name="Bulat T."/>
            <person name="Smidak R."/>
            <person name="Sarate P."/>
            <person name="Gangsoo J."/>
            <person name="Sialana F."/>
            <person name="Bilban M."/>
            <person name="Lubec G."/>
        </authorList>
    </citation>
    <scope>NUCLEOTIDE SEQUENCE</scope>
    <source>
        <tissue evidence="2">Skin</tissue>
    </source>
</reference>
<feature type="non-terminal residue" evidence="2">
    <location>
        <position position="1"/>
    </location>
</feature>
<organism evidence="2">
    <name type="scientific">Arion vulgaris</name>
    <dbReference type="NCBI Taxonomy" id="1028688"/>
    <lineage>
        <taxon>Eukaryota</taxon>
        <taxon>Metazoa</taxon>
        <taxon>Spiralia</taxon>
        <taxon>Lophotrochozoa</taxon>
        <taxon>Mollusca</taxon>
        <taxon>Gastropoda</taxon>
        <taxon>Heterobranchia</taxon>
        <taxon>Euthyneura</taxon>
        <taxon>Panpulmonata</taxon>
        <taxon>Eupulmonata</taxon>
        <taxon>Stylommatophora</taxon>
        <taxon>Helicina</taxon>
        <taxon>Arionoidea</taxon>
        <taxon>Arionidae</taxon>
        <taxon>Arion</taxon>
    </lineage>
</organism>
<evidence type="ECO:0000256" key="1">
    <source>
        <dbReference type="SAM" id="Coils"/>
    </source>
</evidence>
<feature type="coiled-coil region" evidence="1">
    <location>
        <begin position="64"/>
        <end position="144"/>
    </location>
</feature>
<sequence length="465" mass="54076">QRQGEELRKGIQKDQQEFEYKQNQLLSKIKTCEVSITKETERSDKLCQQQEQLQNDLNDKELIKENDTRNVQELDGKLQSVKQNLAKKAQELGQLHIENAELMQESKAVSESHKVVSSQLSRQIEELKEQLSKEINERIEVQNKKDETGHELEDLKSAHLQFMKEVTESIQEGKKKHSQLSSEGIQLQKELREAEAEVQTLQGSLNTGQKKYEDMFNTNQKNVDTLKGELLSMKKETEEKQNILSKKLPVYQDLEEFFSHRTEEYDTVKKSIVAMKNKKFGLEDGIKRVKKEIIDLKTPQERLRNDLKDHRLQVISQIKGHGSDTKEIEQQIFHVGCQLRVILEENQRFEEACKKLECDLADLEIQAHENEKMKIVAQSDLVKEKGDFMSMWKTDNLMQEVFAVRDLAMTEAFGCLLNKTEKRENKIDEVTLKLREELQVLSDFLNNIATKQATAHKEQKDSKGH</sequence>
<name>A0A0B6ZRR0_9EUPU</name>
<proteinExistence type="predicted"/>